<gene>
    <name evidence="2" type="ORF">T265_10866</name>
</gene>
<feature type="region of interest" description="Disordered" evidence="1">
    <location>
        <begin position="105"/>
        <end position="148"/>
    </location>
</feature>
<dbReference type="OrthoDB" id="6282232at2759"/>
<dbReference type="GeneID" id="20325034"/>
<dbReference type="RefSeq" id="XP_009175623.1">
    <property type="nucleotide sequence ID" value="XM_009177359.1"/>
</dbReference>
<dbReference type="CTD" id="20325034"/>
<keyword evidence="3" id="KW-1185">Reference proteome</keyword>
<organism evidence="2 3">
    <name type="scientific">Opisthorchis viverrini</name>
    <name type="common">Southeast Asian liver fluke</name>
    <dbReference type="NCBI Taxonomy" id="6198"/>
    <lineage>
        <taxon>Eukaryota</taxon>
        <taxon>Metazoa</taxon>
        <taxon>Spiralia</taxon>
        <taxon>Lophotrochozoa</taxon>
        <taxon>Platyhelminthes</taxon>
        <taxon>Trematoda</taxon>
        <taxon>Digenea</taxon>
        <taxon>Opisthorchiida</taxon>
        <taxon>Opisthorchiata</taxon>
        <taxon>Opisthorchiidae</taxon>
        <taxon>Opisthorchis</taxon>
    </lineage>
</organism>
<proteinExistence type="predicted"/>
<dbReference type="KEGG" id="ovi:T265_10866"/>
<dbReference type="AlphaFoldDB" id="A0A074ZZP1"/>
<accession>A0A074ZZP1</accession>
<evidence type="ECO:0000313" key="3">
    <source>
        <dbReference type="Proteomes" id="UP000054324"/>
    </source>
</evidence>
<protein>
    <submittedName>
        <fullName evidence="2">Uncharacterized protein</fullName>
    </submittedName>
</protein>
<reference evidence="2 3" key="1">
    <citation type="submission" date="2013-11" db="EMBL/GenBank/DDBJ databases">
        <title>Opisthorchis viverrini - life in the bile duct.</title>
        <authorList>
            <person name="Young N.D."/>
            <person name="Nagarajan N."/>
            <person name="Lin S.J."/>
            <person name="Korhonen P.K."/>
            <person name="Jex A.R."/>
            <person name="Hall R.S."/>
            <person name="Safavi-Hemami H."/>
            <person name="Kaewkong W."/>
            <person name="Bertrand D."/>
            <person name="Gao S."/>
            <person name="Seet Q."/>
            <person name="Wongkham S."/>
            <person name="Teh B.T."/>
            <person name="Wongkham C."/>
            <person name="Intapan P.M."/>
            <person name="Maleewong W."/>
            <person name="Yang X."/>
            <person name="Hu M."/>
            <person name="Wang Z."/>
            <person name="Hofmann A."/>
            <person name="Sternberg P.W."/>
            <person name="Tan P."/>
            <person name="Wang J."/>
            <person name="Gasser R.B."/>
        </authorList>
    </citation>
    <scope>NUCLEOTIDE SEQUENCE [LARGE SCALE GENOMIC DNA]</scope>
</reference>
<feature type="compositionally biased region" description="Basic and acidic residues" evidence="1">
    <location>
        <begin position="109"/>
        <end position="126"/>
    </location>
</feature>
<name>A0A074ZZP1_OPIVI</name>
<sequence length="161" mass="18116">MTRNFPSGRSTTECVAHRLPHDLVGTIFEISQYIFIKETTQKVAGNCSTAHDRFHPSLKLISDEQSPSFRQPINERFSLVSHENQTDLQISAVSHDENMLSLNVSQPDMETHDNKTDSKETTHEVAENSSTAHDWFRPSSSSSGRLSPQVSVNLMSYLNPK</sequence>
<dbReference type="Proteomes" id="UP000054324">
    <property type="component" value="Unassembled WGS sequence"/>
</dbReference>
<evidence type="ECO:0000313" key="2">
    <source>
        <dbReference type="EMBL" id="KER20629.1"/>
    </source>
</evidence>
<evidence type="ECO:0000256" key="1">
    <source>
        <dbReference type="SAM" id="MobiDB-lite"/>
    </source>
</evidence>
<dbReference type="EMBL" id="KL597037">
    <property type="protein sequence ID" value="KER20629.1"/>
    <property type="molecule type" value="Genomic_DNA"/>
</dbReference>